<dbReference type="PRINTS" id="PR00252">
    <property type="entry name" value="NRIONCHANNEL"/>
</dbReference>
<dbReference type="InterPro" id="IPR038050">
    <property type="entry name" value="Neuro_actylchol_rec"/>
</dbReference>
<evidence type="ECO:0000256" key="3">
    <source>
        <dbReference type="ARBA" id="ARBA00022989"/>
    </source>
</evidence>
<dbReference type="InterPro" id="IPR006202">
    <property type="entry name" value="Neur_chan_lig-bd"/>
</dbReference>
<keyword evidence="5" id="KW-0407">Ion channel</keyword>
<dbReference type="Proteomes" id="UP000014760">
    <property type="component" value="Unassembled WGS sequence"/>
</dbReference>
<dbReference type="GO" id="GO:0004888">
    <property type="term" value="F:transmembrane signaling receptor activity"/>
    <property type="evidence" value="ECO:0007669"/>
    <property type="project" value="InterPro"/>
</dbReference>
<keyword evidence="5" id="KW-0732">Signal</keyword>
<dbReference type="HOGENOM" id="CLU_018074_1_2_1"/>
<evidence type="ECO:0000256" key="1">
    <source>
        <dbReference type="ARBA" id="ARBA00004141"/>
    </source>
</evidence>
<dbReference type="Gene3D" id="1.20.58.390">
    <property type="entry name" value="Neurotransmitter-gated ion-channel transmembrane domain"/>
    <property type="match status" value="1"/>
</dbReference>
<dbReference type="InterPro" id="IPR006029">
    <property type="entry name" value="Neurotrans-gated_channel_TM"/>
</dbReference>
<comment type="similarity">
    <text evidence="5">Belongs to the ligand-gated ion channel (TC 1.A.9) family.</text>
</comment>
<feature type="chain" id="PRO_5008787475" description="Neurotransmitter-gated ion-channel ligand-binding domain-containing protein" evidence="5">
    <location>
        <begin position="23"/>
        <end position="452"/>
    </location>
</feature>
<name>R7TZ36_CAPTE</name>
<feature type="transmembrane region" description="Helical" evidence="5">
    <location>
        <begin position="329"/>
        <end position="352"/>
    </location>
</feature>
<feature type="transmembrane region" description="Helical" evidence="5">
    <location>
        <begin position="269"/>
        <end position="292"/>
    </location>
</feature>
<evidence type="ECO:0000256" key="2">
    <source>
        <dbReference type="ARBA" id="ARBA00022692"/>
    </source>
</evidence>
<dbReference type="InterPro" id="IPR018000">
    <property type="entry name" value="Neurotransmitter_ion_chnl_CS"/>
</dbReference>
<evidence type="ECO:0000259" key="6">
    <source>
        <dbReference type="Pfam" id="PF02931"/>
    </source>
</evidence>
<keyword evidence="2 5" id="KW-0812">Transmembrane</keyword>
<dbReference type="GO" id="GO:0005230">
    <property type="term" value="F:extracellular ligand-gated monoatomic ion channel activity"/>
    <property type="evidence" value="ECO:0007669"/>
    <property type="project" value="InterPro"/>
</dbReference>
<comment type="subcellular location">
    <subcellularLocation>
        <location evidence="1">Membrane</location>
        <topology evidence="1">Multi-pass membrane protein</topology>
    </subcellularLocation>
</comment>
<reference evidence="9" key="3">
    <citation type="submission" date="2015-06" db="UniProtKB">
        <authorList>
            <consortium name="EnsemblMetazoa"/>
        </authorList>
    </citation>
    <scope>IDENTIFICATION</scope>
</reference>
<feature type="domain" description="Neurotransmitter-gated ion-channel ligand-binding" evidence="6">
    <location>
        <begin position="28"/>
        <end position="119"/>
    </location>
</feature>
<dbReference type="EnsemblMetazoa" id="CapteT216740">
    <property type="protein sequence ID" value="CapteP216740"/>
    <property type="gene ID" value="CapteG216740"/>
</dbReference>
<dbReference type="OrthoDB" id="6135672at2759"/>
<evidence type="ECO:0000259" key="7">
    <source>
        <dbReference type="Pfam" id="PF02932"/>
    </source>
</evidence>
<feature type="domain" description="Neurotransmitter-gated ion-channel transmembrane" evidence="7">
    <location>
        <begin position="274"/>
        <end position="383"/>
    </location>
</feature>
<evidence type="ECO:0000313" key="8">
    <source>
        <dbReference type="EMBL" id="ELT96676.1"/>
    </source>
</evidence>
<evidence type="ECO:0000256" key="5">
    <source>
        <dbReference type="RuleBase" id="RU000687"/>
    </source>
</evidence>
<dbReference type="PROSITE" id="PS00236">
    <property type="entry name" value="NEUROTR_ION_CHANNEL"/>
    <property type="match status" value="1"/>
</dbReference>
<keyword evidence="5" id="KW-0406">Ion transport</keyword>
<evidence type="ECO:0008006" key="11">
    <source>
        <dbReference type="Google" id="ProtNLM"/>
    </source>
</evidence>
<keyword evidence="10" id="KW-1185">Reference proteome</keyword>
<dbReference type="EMBL" id="KB308761">
    <property type="protein sequence ID" value="ELT96676.1"/>
    <property type="molecule type" value="Genomic_DNA"/>
</dbReference>
<dbReference type="SUPFAM" id="SSF90112">
    <property type="entry name" value="Neurotransmitter-gated ion-channel transmembrane pore"/>
    <property type="match status" value="1"/>
</dbReference>
<dbReference type="OMA" id="FTICIMS"/>
<dbReference type="CDD" id="cd19051">
    <property type="entry name" value="LGIC_TM_cation"/>
    <property type="match status" value="1"/>
</dbReference>
<keyword evidence="5" id="KW-0813">Transport</keyword>
<keyword evidence="4 5" id="KW-0472">Membrane</keyword>
<dbReference type="InterPro" id="IPR036734">
    <property type="entry name" value="Neur_chan_lig-bd_sf"/>
</dbReference>
<evidence type="ECO:0000313" key="9">
    <source>
        <dbReference type="EnsemblMetazoa" id="CapteP216740"/>
    </source>
</evidence>
<dbReference type="STRING" id="283909.R7TZ36"/>
<evidence type="ECO:0000256" key="4">
    <source>
        <dbReference type="ARBA" id="ARBA00023136"/>
    </source>
</evidence>
<feature type="transmembrane region" description="Helical" evidence="5">
    <location>
        <begin position="416"/>
        <end position="436"/>
    </location>
</feature>
<dbReference type="Pfam" id="PF02932">
    <property type="entry name" value="Neur_chan_memb"/>
    <property type="match status" value="1"/>
</dbReference>
<accession>R7TZ36</accession>
<dbReference type="Gene3D" id="2.70.170.10">
    <property type="entry name" value="Neurotransmitter-gated ion-channel ligand-binding domain"/>
    <property type="match status" value="1"/>
</dbReference>
<dbReference type="SUPFAM" id="SSF63712">
    <property type="entry name" value="Nicotinic receptor ligand binding domain-like"/>
    <property type="match status" value="1"/>
</dbReference>
<dbReference type="AlphaFoldDB" id="R7TZ36"/>
<organism evidence="8">
    <name type="scientific">Capitella teleta</name>
    <name type="common">Polychaete worm</name>
    <dbReference type="NCBI Taxonomy" id="283909"/>
    <lineage>
        <taxon>Eukaryota</taxon>
        <taxon>Metazoa</taxon>
        <taxon>Spiralia</taxon>
        <taxon>Lophotrochozoa</taxon>
        <taxon>Annelida</taxon>
        <taxon>Polychaeta</taxon>
        <taxon>Sedentaria</taxon>
        <taxon>Scolecida</taxon>
        <taxon>Capitellidae</taxon>
        <taxon>Capitella</taxon>
    </lineage>
</organism>
<feature type="signal peptide" evidence="5">
    <location>
        <begin position="1"/>
        <end position="22"/>
    </location>
</feature>
<dbReference type="GO" id="GO:0016020">
    <property type="term" value="C:membrane"/>
    <property type="evidence" value="ECO:0007669"/>
    <property type="project" value="UniProtKB-SubCell"/>
</dbReference>
<dbReference type="PANTHER" id="PTHR18945">
    <property type="entry name" value="NEUROTRANSMITTER GATED ION CHANNEL"/>
    <property type="match status" value="1"/>
</dbReference>
<feature type="domain" description="Neurotransmitter-gated ion-channel ligand-binding" evidence="6">
    <location>
        <begin position="142"/>
        <end position="267"/>
    </location>
</feature>
<dbReference type="InterPro" id="IPR036719">
    <property type="entry name" value="Neuro-gated_channel_TM_sf"/>
</dbReference>
<sequence>MDRAQFLWFTALLCSEVYVIRGIVNPRSNLTKHLLKDYDPGVIPLEISNGSLTVYYEFILGRIDNLDEKNQIMTTYGWIFLNWRDPFLAWDPIDFDGVESMVIPGSKVWIPEIVLQNGYALTTLSIEAFCHVPLCLTRVEDGKDLALDSDFRVRISADGFVMWVPSFRWPTSCNVDLTLFPLDVQLCNVSFMAWLNSMDGSMRFQNIELTQADVNKVSVMTGLLTQNEQWDLVDSMVSEFYGMLDSGNGQAATISSLSFALLLRRHPTYYIVHIIVPCLTISLVSMFMFYLPIESGEKVSFGITVLLSYTLLLLMINDITPKGGPNVPLLTYYIIFSMTLSALALICTFFILRVHNHPPSTQVPQWARRLFLCRCSQAVHLAPGGSEDDPSKRCTIEESVAKKDWEKLARTLDRTAFVGFMSIFVVMSAIICAYIVSCANGSELCQHMVKTL</sequence>
<dbReference type="EMBL" id="AMQN01011213">
    <property type="status" value="NOT_ANNOTATED_CDS"/>
    <property type="molecule type" value="Genomic_DNA"/>
</dbReference>
<protein>
    <recommendedName>
        <fullName evidence="11">Neurotransmitter-gated ion-channel ligand-binding domain-containing protein</fullName>
    </recommendedName>
</protein>
<dbReference type="CDD" id="cd18989">
    <property type="entry name" value="LGIC_ECD_cation"/>
    <property type="match status" value="1"/>
</dbReference>
<proteinExistence type="inferred from homology"/>
<dbReference type="InterPro" id="IPR006201">
    <property type="entry name" value="Neur_channel"/>
</dbReference>
<reference evidence="10" key="1">
    <citation type="submission" date="2012-12" db="EMBL/GenBank/DDBJ databases">
        <authorList>
            <person name="Hellsten U."/>
            <person name="Grimwood J."/>
            <person name="Chapman J.A."/>
            <person name="Shapiro H."/>
            <person name="Aerts A."/>
            <person name="Otillar R.P."/>
            <person name="Terry A.Y."/>
            <person name="Boore J.L."/>
            <person name="Simakov O."/>
            <person name="Marletaz F."/>
            <person name="Cho S.-J."/>
            <person name="Edsinger-Gonzales E."/>
            <person name="Havlak P."/>
            <person name="Kuo D.-H."/>
            <person name="Larsson T."/>
            <person name="Lv J."/>
            <person name="Arendt D."/>
            <person name="Savage R."/>
            <person name="Osoegawa K."/>
            <person name="de Jong P."/>
            <person name="Lindberg D.R."/>
            <person name="Seaver E.C."/>
            <person name="Weisblat D.A."/>
            <person name="Putnam N.H."/>
            <person name="Grigoriev I.V."/>
            <person name="Rokhsar D.S."/>
        </authorList>
    </citation>
    <scope>NUCLEOTIDE SEQUENCE</scope>
    <source>
        <strain evidence="10">I ESC-2004</strain>
    </source>
</reference>
<gene>
    <name evidence="8" type="ORF">CAPTEDRAFT_216740</name>
</gene>
<dbReference type="Pfam" id="PF02931">
    <property type="entry name" value="Neur_chan_LBD"/>
    <property type="match status" value="2"/>
</dbReference>
<evidence type="ECO:0000313" key="10">
    <source>
        <dbReference type="Proteomes" id="UP000014760"/>
    </source>
</evidence>
<feature type="transmembrane region" description="Helical" evidence="5">
    <location>
        <begin position="299"/>
        <end position="317"/>
    </location>
</feature>
<keyword evidence="3 5" id="KW-1133">Transmembrane helix</keyword>
<reference evidence="8 10" key="2">
    <citation type="journal article" date="2013" name="Nature">
        <title>Insights into bilaterian evolution from three spiralian genomes.</title>
        <authorList>
            <person name="Simakov O."/>
            <person name="Marletaz F."/>
            <person name="Cho S.J."/>
            <person name="Edsinger-Gonzales E."/>
            <person name="Havlak P."/>
            <person name="Hellsten U."/>
            <person name="Kuo D.H."/>
            <person name="Larsson T."/>
            <person name="Lv J."/>
            <person name="Arendt D."/>
            <person name="Savage R."/>
            <person name="Osoegawa K."/>
            <person name="de Jong P."/>
            <person name="Grimwood J."/>
            <person name="Chapman J.A."/>
            <person name="Shapiro H."/>
            <person name="Aerts A."/>
            <person name="Otillar R.P."/>
            <person name="Terry A.Y."/>
            <person name="Boore J.L."/>
            <person name="Grigoriev I.V."/>
            <person name="Lindberg D.R."/>
            <person name="Seaver E.C."/>
            <person name="Weisblat D.A."/>
            <person name="Putnam N.H."/>
            <person name="Rokhsar D.S."/>
        </authorList>
    </citation>
    <scope>NUCLEOTIDE SEQUENCE</scope>
    <source>
        <strain evidence="8 10">I ESC-2004</strain>
    </source>
</reference>